<name>A0A428E8Q8_STRMT</name>
<evidence type="ECO:0000313" key="3">
    <source>
        <dbReference type="Proteomes" id="UP000274376"/>
    </source>
</evidence>
<protein>
    <submittedName>
        <fullName evidence="2">Uncharacterized protein</fullName>
    </submittedName>
</protein>
<accession>A0A428E8Q8</accession>
<evidence type="ECO:0000313" key="2">
    <source>
        <dbReference type="EMBL" id="RSJ06436.1"/>
    </source>
</evidence>
<organism evidence="2 3">
    <name type="scientific">Streptococcus mitis</name>
    <dbReference type="NCBI Taxonomy" id="28037"/>
    <lineage>
        <taxon>Bacteria</taxon>
        <taxon>Bacillati</taxon>
        <taxon>Bacillota</taxon>
        <taxon>Bacilli</taxon>
        <taxon>Lactobacillales</taxon>
        <taxon>Streptococcaceae</taxon>
        <taxon>Streptococcus</taxon>
        <taxon>Streptococcus mitis group</taxon>
    </lineage>
</organism>
<gene>
    <name evidence="2" type="ORF">D8839_08615</name>
</gene>
<dbReference type="AlphaFoldDB" id="A0A428E8Q8"/>
<keyword evidence="1" id="KW-1133">Transmembrane helix</keyword>
<dbReference type="EMBL" id="RJOE01000020">
    <property type="protein sequence ID" value="RSJ06436.1"/>
    <property type="molecule type" value="Genomic_DNA"/>
</dbReference>
<dbReference type="Proteomes" id="UP000274376">
    <property type="component" value="Unassembled WGS sequence"/>
</dbReference>
<sequence>MRNYFWQTSTFVLLSIISVLAGFTADGINFKAYTPLLSAKVAVLLSAVVLVVQLPSLILLLVDKKCSKKLE</sequence>
<proteinExistence type="predicted"/>
<reference evidence="2 3" key="1">
    <citation type="submission" date="2018-11" db="EMBL/GenBank/DDBJ databases">
        <title>Species Designations Belie Phenotypic and Genotypic Heterogeneity in Oral Streptococci.</title>
        <authorList>
            <person name="Velsko I."/>
        </authorList>
    </citation>
    <scope>NUCLEOTIDE SEQUENCE [LARGE SCALE GENOMIC DNA]</scope>
    <source>
        <strain evidence="2 3">BCC36</strain>
    </source>
</reference>
<keyword evidence="1" id="KW-0472">Membrane</keyword>
<keyword evidence="1" id="KW-0812">Transmembrane</keyword>
<dbReference type="RefSeq" id="WP_032461252.1">
    <property type="nucleotide sequence ID" value="NZ_RJNU01000015.1"/>
</dbReference>
<evidence type="ECO:0000256" key="1">
    <source>
        <dbReference type="SAM" id="Phobius"/>
    </source>
</evidence>
<feature type="transmembrane region" description="Helical" evidence="1">
    <location>
        <begin position="41"/>
        <end position="62"/>
    </location>
</feature>
<comment type="caution">
    <text evidence="2">The sequence shown here is derived from an EMBL/GenBank/DDBJ whole genome shotgun (WGS) entry which is preliminary data.</text>
</comment>